<reference evidence="1 4" key="1">
    <citation type="submission" date="2016-10" db="EMBL/GenBank/DDBJ databases">
        <authorList>
            <person name="de Groot N.N."/>
        </authorList>
    </citation>
    <scope>NUCLEOTIDE SEQUENCE [LARGE SCALE GENOMIC DNA]</scope>
    <source>
        <strain evidence="1 4">CGMCC 1.3430</strain>
    </source>
</reference>
<evidence type="ECO:0000313" key="1">
    <source>
        <dbReference type="EMBL" id="SEA82081.1"/>
    </source>
</evidence>
<dbReference type="EMBL" id="FNRM01000006">
    <property type="protein sequence ID" value="SEA82081.1"/>
    <property type="molecule type" value="Genomic_DNA"/>
</dbReference>
<dbReference type="Proteomes" id="UP000198773">
    <property type="component" value="Unassembled WGS sequence"/>
</dbReference>
<name>A0A1H4EAL5_ALKAM</name>
<dbReference type="AlphaFoldDB" id="A0A1H4EAL5"/>
<organism evidence="1 4">
    <name type="scientific">Alkalimonas amylolytica</name>
    <dbReference type="NCBI Taxonomy" id="152573"/>
    <lineage>
        <taxon>Bacteria</taxon>
        <taxon>Pseudomonadati</taxon>
        <taxon>Pseudomonadota</taxon>
        <taxon>Gammaproteobacteria</taxon>
        <taxon>Alkalimonas</taxon>
    </lineage>
</organism>
<evidence type="ECO:0000313" key="2">
    <source>
        <dbReference type="EMBL" id="SEA97860.1"/>
    </source>
</evidence>
<dbReference type="EMBL" id="FNRM01000015">
    <property type="protein sequence ID" value="SEB02740.1"/>
    <property type="molecule type" value="Genomic_DNA"/>
</dbReference>
<accession>A0A1H4EAL5</accession>
<gene>
    <name evidence="1" type="ORF">SAMN04488051_106319</name>
    <name evidence="2" type="ORF">SAMN04488051_11139</name>
    <name evidence="3" type="ORF">SAMN04488051_1154</name>
</gene>
<sequence length="256" mass="28686">MLQGKALLRENSADKTEGLLPGTKAIFTHSLWQLLGSNSFEQVFINKILLSLSPEIRGCIFKVNSDGSLHRKTTLSTKTAQFICSSNSLDALTCLLALTLEAKKQGRLPVQRHYEMGVMSIFFRMAALTGLKVVAMQVYELISNIFNQSADDIKRITAYDESLPIPSRILPAQYPQTQRALGYLETILTLATQKRLIGEDDKERAIFLNQINHTNIADMLMELVSVEQKFELIGTNSTVLSKVLREVKKHRATKSD</sequence>
<evidence type="ECO:0000313" key="3">
    <source>
        <dbReference type="EMBL" id="SEB02740.1"/>
    </source>
</evidence>
<protein>
    <submittedName>
        <fullName evidence="1">Uncharacterized protein</fullName>
    </submittedName>
</protein>
<dbReference type="EMBL" id="FNRM01000011">
    <property type="protein sequence ID" value="SEA97860.1"/>
    <property type="molecule type" value="Genomic_DNA"/>
</dbReference>
<proteinExistence type="predicted"/>
<dbReference type="STRING" id="152573.SAMN04488051_106319"/>
<evidence type="ECO:0000313" key="4">
    <source>
        <dbReference type="Proteomes" id="UP000198773"/>
    </source>
</evidence>
<keyword evidence="4" id="KW-1185">Reference proteome</keyword>